<accession>A0A4Y2VWC5</accession>
<proteinExistence type="predicted"/>
<evidence type="ECO:0000313" key="2">
    <source>
        <dbReference type="EMBL" id="GBO28210.1"/>
    </source>
</evidence>
<dbReference type="AlphaFoldDB" id="A0A4Y2VWC5"/>
<dbReference type="EMBL" id="BGPR01051247">
    <property type="protein sequence ID" value="GBO28210.1"/>
    <property type="molecule type" value="Genomic_DNA"/>
</dbReference>
<keyword evidence="3" id="KW-1185">Reference proteome</keyword>
<evidence type="ECO:0000256" key="1">
    <source>
        <dbReference type="SAM" id="MobiDB-lite"/>
    </source>
</evidence>
<feature type="region of interest" description="Disordered" evidence="1">
    <location>
        <begin position="1"/>
        <end position="30"/>
    </location>
</feature>
<organism evidence="2 3">
    <name type="scientific">Araneus ventricosus</name>
    <name type="common">Orbweaver spider</name>
    <name type="synonym">Epeira ventricosa</name>
    <dbReference type="NCBI Taxonomy" id="182803"/>
    <lineage>
        <taxon>Eukaryota</taxon>
        <taxon>Metazoa</taxon>
        <taxon>Ecdysozoa</taxon>
        <taxon>Arthropoda</taxon>
        <taxon>Chelicerata</taxon>
        <taxon>Arachnida</taxon>
        <taxon>Araneae</taxon>
        <taxon>Araneomorphae</taxon>
        <taxon>Entelegynae</taxon>
        <taxon>Araneoidea</taxon>
        <taxon>Araneidae</taxon>
        <taxon>Araneus</taxon>
    </lineage>
</organism>
<reference evidence="2 3" key="1">
    <citation type="journal article" date="2019" name="Sci. Rep.">
        <title>Orb-weaving spider Araneus ventricosus genome elucidates the spidroin gene catalogue.</title>
        <authorList>
            <person name="Kono N."/>
            <person name="Nakamura H."/>
            <person name="Ohtoshi R."/>
            <person name="Moran D.A.P."/>
            <person name="Shinohara A."/>
            <person name="Yoshida Y."/>
            <person name="Fujiwara M."/>
            <person name="Mori M."/>
            <person name="Tomita M."/>
            <person name="Arakawa K."/>
        </authorList>
    </citation>
    <scope>NUCLEOTIDE SEQUENCE [LARGE SCALE GENOMIC DNA]</scope>
</reference>
<sequence length="114" mass="13095">MSCGRPRSTEAEERPWGAQGLPPASRRHLNEGKVPLQRTETGNHCANPMLFSLRLMEVIGRGFEWTHRAGDFRSMSCAVRTHALKTQMRFFMEVKVFDQSLGDIFLKVSLYIWP</sequence>
<gene>
    <name evidence="2" type="ORF">AVEN_16177_1</name>
</gene>
<dbReference type="Proteomes" id="UP000499080">
    <property type="component" value="Unassembled WGS sequence"/>
</dbReference>
<protein>
    <submittedName>
        <fullName evidence="2">Uncharacterized protein</fullName>
    </submittedName>
</protein>
<comment type="caution">
    <text evidence="2">The sequence shown here is derived from an EMBL/GenBank/DDBJ whole genome shotgun (WGS) entry which is preliminary data.</text>
</comment>
<evidence type="ECO:0000313" key="3">
    <source>
        <dbReference type="Proteomes" id="UP000499080"/>
    </source>
</evidence>
<name>A0A4Y2VWC5_ARAVE</name>